<name>A0A8S1JN07_PARPR</name>
<feature type="transmembrane region" description="Helical" evidence="1">
    <location>
        <begin position="142"/>
        <end position="159"/>
    </location>
</feature>
<keyword evidence="4" id="KW-1185">Reference proteome</keyword>
<feature type="transmembrane region" description="Helical" evidence="1">
    <location>
        <begin position="301"/>
        <end position="318"/>
    </location>
</feature>
<feature type="transmembrane region" description="Helical" evidence="1">
    <location>
        <begin position="12"/>
        <end position="32"/>
    </location>
</feature>
<dbReference type="PANTHER" id="PTHR13146:SF0">
    <property type="entry name" value="SOLUTE CARRIER FAMILY 35 MEMBER F6"/>
    <property type="match status" value="1"/>
</dbReference>
<reference evidence="3" key="1">
    <citation type="submission" date="2021-01" db="EMBL/GenBank/DDBJ databases">
        <authorList>
            <consortium name="Genoscope - CEA"/>
            <person name="William W."/>
        </authorList>
    </citation>
    <scope>NUCLEOTIDE SEQUENCE</scope>
</reference>
<keyword evidence="1" id="KW-0472">Membrane</keyword>
<feature type="transmembrane region" description="Helical" evidence="1">
    <location>
        <begin position="171"/>
        <end position="192"/>
    </location>
</feature>
<accession>A0A8S1JN07</accession>
<evidence type="ECO:0000259" key="2">
    <source>
        <dbReference type="Pfam" id="PF00892"/>
    </source>
</evidence>
<dbReference type="GO" id="GO:0016020">
    <property type="term" value="C:membrane"/>
    <property type="evidence" value="ECO:0007669"/>
    <property type="project" value="InterPro"/>
</dbReference>
<dbReference type="OMA" id="FIPCNFK"/>
<feature type="transmembrane region" description="Helical" evidence="1">
    <location>
        <begin position="260"/>
        <end position="280"/>
    </location>
</feature>
<feature type="transmembrane region" description="Helical" evidence="1">
    <location>
        <begin position="324"/>
        <end position="343"/>
    </location>
</feature>
<protein>
    <recommendedName>
        <fullName evidence="2">EamA domain-containing protein</fullName>
    </recommendedName>
</protein>
<evidence type="ECO:0000313" key="3">
    <source>
        <dbReference type="EMBL" id="CAD8043832.1"/>
    </source>
</evidence>
<gene>
    <name evidence="3" type="ORF">PPRIM_AZ9-3.1.T0050486</name>
</gene>
<comment type="caution">
    <text evidence="3">The sequence shown here is derived from an EMBL/GenBank/DDBJ whole genome shotgun (WGS) entry which is preliminary data.</text>
</comment>
<feature type="transmembrane region" description="Helical" evidence="1">
    <location>
        <begin position="44"/>
        <end position="67"/>
    </location>
</feature>
<feature type="domain" description="EamA" evidence="2">
    <location>
        <begin position="53"/>
        <end position="152"/>
    </location>
</feature>
<keyword evidence="1" id="KW-0812">Transmembrane</keyword>
<sequence>MTNIEQKSAFFINSLLVGMILVGTFNTLVYKYQNTTVIDGVTFIHPYMQALCMFVGEATCLVFYFVFQMKAEKDPNKEDGGFKILSIPALFDGITSSLQHVALNFIPSSIYQMLRGGLMIVTAAFSKFVLKKKLSNQQQFGILLAILGIFIVGLSNFLFRKATTDDFSWEIKLISIALIIVSLFTQAAQYIFEEKLFQQYNYHVFYVVGVEGMWGLLYFGIVMPILNFIPCNFKEGCVFRNDQGYWECTDVFFEQLGADVWLTVSVVMGIFSIALFNIFGVNVTKYVSALTRTVVDTIRTILIWGIGLIVTATTSRVWENTSKWANLIELIGFVLLVFGNLIYKEMLKVKFLQNKKQVLIEEQ</sequence>
<keyword evidence="1" id="KW-1133">Transmembrane helix</keyword>
<dbReference type="EMBL" id="CAJJDM010000002">
    <property type="protein sequence ID" value="CAD8043832.1"/>
    <property type="molecule type" value="Genomic_DNA"/>
</dbReference>
<dbReference type="Proteomes" id="UP000688137">
    <property type="component" value="Unassembled WGS sequence"/>
</dbReference>
<dbReference type="PANTHER" id="PTHR13146">
    <property type="match status" value="1"/>
</dbReference>
<evidence type="ECO:0000256" key="1">
    <source>
        <dbReference type="SAM" id="Phobius"/>
    </source>
</evidence>
<proteinExistence type="predicted"/>
<evidence type="ECO:0000313" key="4">
    <source>
        <dbReference type="Proteomes" id="UP000688137"/>
    </source>
</evidence>
<feature type="transmembrane region" description="Helical" evidence="1">
    <location>
        <begin position="204"/>
        <end position="226"/>
    </location>
</feature>
<dbReference type="Pfam" id="PF00892">
    <property type="entry name" value="EamA"/>
    <property type="match status" value="1"/>
</dbReference>
<dbReference type="AlphaFoldDB" id="A0A8S1JN07"/>
<dbReference type="InterPro" id="IPR000620">
    <property type="entry name" value="EamA_dom"/>
</dbReference>
<organism evidence="3 4">
    <name type="scientific">Paramecium primaurelia</name>
    <dbReference type="NCBI Taxonomy" id="5886"/>
    <lineage>
        <taxon>Eukaryota</taxon>
        <taxon>Sar</taxon>
        <taxon>Alveolata</taxon>
        <taxon>Ciliophora</taxon>
        <taxon>Intramacronucleata</taxon>
        <taxon>Oligohymenophorea</taxon>
        <taxon>Peniculida</taxon>
        <taxon>Parameciidae</taxon>
        <taxon>Paramecium</taxon>
    </lineage>
</organism>